<accession>A0A131XXX9</accession>
<keyword evidence="2 4" id="KW-0863">Zinc-finger</keyword>
<feature type="region of interest" description="Disordered" evidence="5">
    <location>
        <begin position="285"/>
        <end position="308"/>
    </location>
</feature>
<dbReference type="GO" id="GO:0003676">
    <property type="term" value="F:nucleic acid binding"/>
    <property type="evidence" value="ECO:0007669"/>
    <property type="project" value="InterPro"/>
</dbReference>
<dbReference type="PANTHER" id="PTHR15375:SF26">
    <property type="entry name" value="PROTEIN CHIFFON"/>
    <property type="match status" value="1"/>
</dbReference>
<dbReference type="Pfam" id="PF07535">
    <property type="entry name" value="zf-DBF"/>
    <property type="match status" value="1"/>
</dbReference>
<dbReference type="Gene3D" id="6.10.250.3410">
    <property type="entry name" value="DBF zinc finger"/>
    <property type="match status" value="1"/>
</dbReference>
<dbReference type="EMBL" id="GEFM01004678">
    <property type="protein sequence ID" value="JAP71118.1"/>
    <property type="molecule type" value="mRNA"/>
</dbReference>
<keyword evidence="1" id="KW-0479">Metal-binding</keyword>
<dbReference type="GO" id="GO:0031431">
    <property type="term" value="C:Dbf4-dependent protein kinase complex"/>
    <property type="evidence" value="ECO:0007669"/>
    <property type="project" value="TreeGrafter"/>
</dbReference>
<dbReference type="InterPro" id="IPR006572">
    <property type="entry name" value="Znf_DBF"/>
</dbReference>
<dbReference type="PROSITE" id="PS51265">
    <property type="entry name" value="ZF_DBF4"/>
    <property type="match status" value="1"/>
</dbReference>
<evidence type="ECO:0000256" key="2">
    <source>
        <dbReference type="ARBA" id="ARBA00022771"/>
    </source>
</evidence>
<dbReference type="GO" id="GO:0008270">
    <property type="term" value="F:zinc ion binding"/>
    <property type="evidence" value="ECO:0007669"/>
    <property type="project" value="UniProtKB-KW"/>
</dbReference>
<organism evidence="7">
    <name type="scientific">Ixodes ricinus</name>
    <name type="common">Common tick</name>
    <name type="synonym">Acarus ricinus</name>
    <dbReference type="NCBI Taxonomy" id="34613"/>
    <lineage>
        <taxon>Eukaryota</taxon>
        <taxon>Metazoa</taxon>
        <taxon>Ecdysozoa</taxon>
        <taxon>Arthropoda</taxon>
        <taxon>Chelicerata</taxon>
        <taxon>Arachnida</taxon>
        <taxon>Acari</taxon>
        <taxon>Parasitiformes</taxon>
        <taxon>Ixodida</taxon>
        <taxon>Ixodoidea</taxon>
        <taxon>Ixodidae</taxon>
        <taxon>Ixodinae</taxon>
        <taxon>Ixodes</taxon>
    </lineage>
</organism>
<evidence type="ECO:0000256" key="1">
    <source>
        <dbReference type="ARBA" id="ARBA00022723"/>
    </source>
</evidence>
<feature type="region of interest" description="Disordered" evidence="5">
    <location>
        <begin position="445"/>
        <end position="476"/>
    </location>
</feature>
<dbReference type="InterPro" id="IPR038545">
    <property type="entry name" value="Znf_DBF_sf"/>
</dbReference>
<evidence type="ECO:0000256" key="5">
    <source>
        <dbReference type="SAM" id="MobiDB-lite"/>
    </source>
</evidence>
<dbReference type="GO" id="GO:1901987">
    <property type="term" value="P:regulation of cell cycle phase transition"/>
    <property type="evidence" value="ECO:0007669"/>
    <property type="project" value="TreeGrafter"/>
</dbReference>
<name>A0A131XXX9_IXORI</name>
<dbReference type="GO" id="GO:0010571">
    <property type="term" value="P:positive regulation of nuclear cell cycle DNA replication"/>
    <property type="evidence" value="ECO:0007669"/>
    <property type="project" value="TreeGrafter"/>
</dbReference>
<feature type="domain" description="DBF4-type" evidence="6">
    <location>
        <begin position="157"/>
        <end position="206"/>
    </location>
</feature>
<sequence>MDAKVVPRIQARGQAMVQRAVRATPGRTDILELCRLWQIKVLYIKNFLPWLQQLKQKALLSKTGKENVAKAKQKSDVPQKLVPPFIKLEDPKCIYRPLFKSLKQWPDISTEQFSEPIPKTIAVPAREHVASAQAGGVLLTLDTAKAIPKTTPKIKVTEQKKFNCEICSCSYLCLQKHLESERHQEFMKNASNFSVLGELMSTLRYTAPGPLTEIHLQSSASSADGGPSDECGRKLPTSRAMLSVKGERSGIVVQSTYCGSLSSVKHLKVVRRLTEPIAKATLASPKKVPNPRKRPLLHSDIGPSATRDVGDAKPNVCCSDPFNVEKADHLVPPSHSTDVDAAENGLLANMCVESSVADGRVAAEEQSNFVENVQIGTFRDLVAKLVPESQREPSTMEYSWTDVASGFAVESGLSRKRRATGSGYSDDSSFSKLISAIGAGNFSQGSECKDASDADLNGLAEGTPSDDTQLDSSLCF</sequence>
<reference evidence="7" key="1">
    <citation type="submission" date="2016-02" db="EMBL/GenBank/DDBJ databases">
        <title>RNAseq analyses of the midgut from blood- or serum-fed Ixodes ricinus ticks.</title>
        <authorList>
            <person name="Perner J."/>
            <person name="Provaznik J."/>
            <person name="Schrenkova J."/>
            <person name="Urbanova V."/>
            <person name="Ribeiro J.M."/>
            <person name="Kopacek P."/>
        </authorList>
    </citation>
    <scope>NUCLEOTIDE SEQUENCE</scope>
    <source>
        <tissue evidence="7">Gut</tissue>
    </source>
</reference>
<protein>
    <recommendedName>
        <fullName evidence="6">DBF4-type domain-containing protein</fullName>
    </recommendedName>
</protein>
<dbReference type="PANTHER" id="PTHR15375">
    <property type="entry name" value="ACTIVATOR OF S-PHASE KINASE-RELATED"/>
    <property type="match status" value="1"/>
</dbReference>
<feature type="compositionally biased region" description="Polar residues" evidence="5">
    <location>
        <begin position="465"/>
        <end position="476"/>
    </location>
</feature>
<evidence type="ECO:0000259" key="6">
    <source>
        <dbReference type="PROSITE" id="PS51265"/>
    </source>
</evidence>
<keyword evidence="3" id="KW-0862">Zinc</keyword>
<proteinExistence type="evidence at transcript level"/>
<evidence type="ECO:0000313" key="7">
    <source>
        <dbReference type="EMBL" id="JAP71118.1"/>
    </source>
</evidence>
<evidence type="ECO:0000256" key="4">
    <source>
        <dbReference type="PROSITE-ProRule" id="PRU00600"/>
    </source>
</evidence>
<evidence type="ECO:0000256" key="3">
    <source>
        <dbReference type="ARBA" id="ARBA00022833"/>
    </source>
</evidence>
<dbReference type="AlphaFoldDB" id="A0A131XXX9"/>
<dbReference type="InterPro" id="IPR051590">
    <property type="entry name" value="Replication_Regulatory_Kinase"/>
</dbReference>
<dbReference type="GO" id="GO:0043539">
    <property type="term" value="F:protein serine/threonine kinase activator activity"/>
    <property type="evidence" value="ECO:0007669"/>
    <property type="project" value="TreeGrafter"/>
</dbReference>
<dbReference type="FunFam" id="6.10.250.3410:FF:000001">
    <property type="entry name" value="Protein DBF4 homolog A"/>
    <property type="match status" value="1"/>
</dbReference>
<dbReference type="SMART" id="SM00586">
    <property type="entry name" value="ZnF_DBF"/>
    <property type="match status" value="1"/>
</dbReference>